<proteinExistence type="predicted"/>
<dbReference type="InterPro" id="IPR012337">
    <property type="entry name" value="RNaseH-like_sf"/>
</dbReference>
<dbReference type="PROSITE" id="PS50994">
    <property type="entry name" value="INTEGRASE"/>
    <property type="match status" value="1"/>
</dbReference>
<dbReference type="STRING" id="414004.CENSYa_1523"/>
<dbReference type="InterPro" id="IPR001584">
    <property type="entry name" value="Integrase_cat-core"/>
</dbReference>
<dbReference type="PANTHER" id="PTHR35528">
    <property type="entry name" value="BLL1675 PROTEIN"/>
    <property type="match status" value="1"/>
</dbReference>
<dbReference type="GO" id="GO:0015074">
    <property type="term" value="P:DNA integration"/>
    <property type="evidence" value="ECO:0007669"/>
    <property type="project" value="InterPro"/>
</dbReference>
<protein>
    <submittedName>
        <fullName evidence="2">Transposase</fullName>
    </submittedName>
</protein>
<keyword evidence="3" id="KW-1185">Reference proteome</keyword>
<dbReference type="SUPFAM" id="SSF53098">
    <property type="entry name" value="Ribonuclease H-like"/>
    <property type="match status" value="1"/>
</dbReference>
<sequence length="436" mass="48720">MDSLLIEGGHEIPGVVCPCGNKTVRNKGTVRRAEGTVPRYVCCRCSMQFSGETAPVRTARKPSIPLSDPGIVPECPKCSSTVRVKAGRNGGRQMFQCKQCRTRYVSRGPGARKTRYSQDIISAALNKVMSGMSYRKTAEEVNTAHGRDLSPNTIMFWTRKYTQIIKAHVDAILPLTGPVWSVDEAYVNVKRSPVLENKGHGNWLWSAIDPRTRYLLCTRIAEGSRTLPDAESVIREARKMSEEPDYMITDSLRSYATAAAKCLPRTAHIKTKAIRDGFTNMAIERYHNEIREKLKSCRGLHSADSAQIFMDLLRIHHNFVRPHMGLDGRTPAEESGVAVPEVRGAKYGALIRASAATGIASKLGRYSDHVEVVNRGDIVVTPKEWVENGAWNEINHILRGMGFRWLFTTIMRGWILFKDAPDIEAMPVAVRKRMPV</sequence>
<reference evidence="2 3" key="1">
    <citation type="journal article" date="2006" name="Proc. Natl. Acad. Sci. U.S.A.">
        <title>Genomic analysis of the uncultivated marine crenarchaeote Cenarchaeum symbiosum.</title>
        <authorList>
            <person name="Hallam S.J."/>
            <person name="Konstantinidis K.T."/>
            <person name="Putnam N."/>
            <person name="Schleper C."/>
            <person name="Watanabe Y."/>
            <person name="Sugahara J."/>
            <person name="Preston C."/>
            <person name="de la Torre J."/>
            <person name="Richardson P.M."/>
            <person name="DeLong E.F."/>
        </authorList>
    </citation>
    <scope>NUCLEOTIDE SEQUENCE [LARGE SCALE GENOMIC DNA]</scope>
    <source>
        <strain evidence="3">A</strain>
    </source>
</reference>
<evidence type="ECO:0000259" key="1">
    <source>
        <dbReference type="PROSITE" id="PS50994"/>
    </source>
</evidence>
<organism evidence="2 3">
    <name type="scientific">Cenarchaeum symbiosum (strain A)</name>
    <dbReference type="NCBI Taxonomy" id="414004"/>
    <lineage>
        <taxon>Archaea</taxon>
        <taxon>Nitrososphaerota</taxon>
        <taxon>Candidatus Cenarchaeales</taxon>
        <taxon>Candidatus Cenarchaeaceae</taxon>
        <taxon>Candidatus Cenarchaeum</taxon>
    </lineage>
</organism>
<dbReference type="EMBL" id="DP000238">
    <property type="protein sequence ID" value="ABK78145.1"/>
    <property type="molecule type" value="Genomic_DNA"/>
</dbReference>
<dbReference type="InterPro" id="IPR052183">
    <property type="entry name" value="IS_Transposase"/>
</dbReference>
<evidence type="ECO:0000313" key="2">
    <source>
        <dbReference type="EMBL" id="ABK78145.1"/>
    </source>
</evidence>
<dbReference type="EnsemblBacteria" id="ABK78145">
    <property type="protein sequence ID" value="ABK78145"/>
    <property type="gene ID" value="CENSYa_1523"/>
</dbReference>
<dbReference type="AlphaFoldDB" id="A0RXS8"/>
<evidence type="ECO:0000313" key="3">
    <source>
        <dbReference type="Proteomes" id="UP000000758"/>
    </source>
</evidence>
<dbReference type="Proteomes" id="UP000000758">
    <property type="component" value="Chromosome"/>
</dbReference>
<feature type="domain" description="Integrase catalytic" evidence="1">
    <location>
        <begin position="170"/>
        <end position="339"/>
    </location>
</feature>
<dbReference type="PANTHER" id="PTHR35528:SF3">
    <property type="entry name" value="BLL1675 PROTEIN"/>
    <property type="match status" value="1"/>
</dbReference>
<accession>A0RXS8</accession>
<dbReference type="HOGENOM" id="CLU_627917_0_0_2"/>
<dbReference type="InterPro" id="IPR032874">
    <property type="entry name" value="DDE_dom"/>
</dbReference>
<gene>
    <name evidence="2" type="ordered locus">CENSYa_1523</name>
</gene>
<name>A0RXS8_CENSY</name>
<dbReference type="KEGG" id="csy:CENSYa_1523"/>
<dbReference type="Pfam" id="PF13610">
    <property type="entry name" value="DDE_Tnp_IS240"/>
    <property type="match status" value="1"/>
</dbReference>